<organism evidence="1 2">
    <name type="scientific">Pseudomonas canavaninivorans</name>
    <dbReference type="NCBI Taxonomy" id="2842348"/>
    <lineage>
        <taxon>Bacteria</taxon>
        <taxon>Pseudomonadati</taxon>
        <taxon>Pseudomonadota</taxon>
        <taxon>Gammaproteobacteria</taxon>
        <taxon>Pseudomonadales</taxon>
        <taxon>Pseudomonadaceae</taxon>
        <taxon>Pseudomonas</taxon>
    </lineage>
</organism>
<reference evidence="1 2" key="1">
    <citation type="journal article" date="2021" name="Microorganisms">
        <title>The Ever-Expanding Pseudomonas Genus: Description of 43 New Species and Partition of the Pseudomonas putida Group.</title>
        <authorList>
            <person name="Girard L."/>
            <person name="Lood C."/>
            <person name="Hofte M."/>
            <person name="Vandamme P."/>
            <person name="Rokni-Zadeh H."/>
            <person name="van Noort V."/>
            <person name="Lavigne R."/>
            <person name="De Mot R."/>
        </authorList>
    </citation>
    <scope>NUCLEOTIDE SEQUENCE [LARGE SCALE GENOMIC DNA]</scope>
    <source>
        <strain evidence="1 2">SWRI17</strain>
    </source>
</reference>
<dbReference type="Proteomes" id="UP000824066">
    <property type="component" value="Chromosome"/>
</dbReference>
<name>A0ABX8QG35_PSECO</name>
<evidence type="ECO:0000313" key="2">
    <source>
        <dbReference type="Proteomes" id="UP000824066"/>
    </source>
</evidence>
<protein>
    <recommendedName>
        <fullName evidence="3">IrrE N-terminal-like domain-containing protein</fullName>
    </recommendedName>
</protein>
<accession>A0ABX8QG35</accession>
<proteinExistence type="predicted"/>
<keyword evidence="2" id="KW-1185">Reference proteome</keyword>
<dbReference type="EMBL" id="CP077080">
    <property type="protein sequence ID" value="QXI54232.1"/>
    <property type="molecule type" value="Genomic_DNA"/>
</dbReference>
<gene>
    <name evidence="1" type="ORF">KSS97_04570</name>
</gene>
<dbReference type="RefSeq" id="WP_217861186.1">
    <property type="nucleotide sequence ID" value="NZ_CP077080.1"/>
</dbReference>
<evidence type="ECO:0000313" key="1">
    <source>
        <dbReference type="EMBL" id="QXI54232.1"/>
    </source>
</evidence>
<sequence>MYLIDGQSPQSGGISLRAYPQGHILNAIFQTHDLVDGRLALSEVMFREFDSEIEFLMKELRKHRLAKQGWTIDREFRGNDTFQAMVGGGEGQYRIDIAAGTLLVTLSAAIELCALEEDSATAGLSNQYRPGENSIRCLFPGVQEPDEAGFDALGLALDACLLLYFHELAHAIHGHCDYRPNNDDEARALESDADFNAGTMFGVWVWHLPATYRKPKLEEDMYRRLIRASYLLGTLLKAVSARSTEYHHPTNRVRTFLAGGVFAFDSLGKSTKFDDVKAGDDYWEQKIILHCASIKDALGRSTLKAFQGTEIDIEEDRRQMEEITAHVLNRLKDGPLMHFKLKI</sequence>
<evidence type="ECO:0008006" key="3">
    <source>
        <dbReference type="Google" id="ProtNLM"/>
    </source>
</evidence>